<dbReference type="Proteomes" id="UP000230069">
    <property type="component" value="Unassembled WGS sequence"/>
</dbReference>
<dbReference type="FunCoup" id="A0A2G5CAD8">
    <property type="interactions" value="363"/>
</dbReference>
<keyword evidence="7" id="KW-1185">Reference proteome</keyword>
<gene>
    <name evidence="6" type="ORF">AQUCO_07200114v1</name>
</gene>
<evidence type="ECO:0000313" key="6">
    <source>
        <dbReference type="EMBL" id="PIA28239.1"/>
    </source>
</evidence>
<keyword evidence="1" id="KW-0805">Transcription regulation</keyword>
<dbReference type="Pfam" id="PF00249">
    <property type="entry name" value="Myb_DNA-binding"/>
    <property type="match status" value="1"/>
</dbReference>
<dbReference type="InParanoid" id="A0A2G5CAD8"/>
<dbReference type="GO" id="GO:0003677">
    <property type="term" value="F:DNA binding"/>
    <property type="evidence" value="ECO:0007669"/>
    <property type="project" value="InterPro"/>
</dbReference>
<dbReference type="NCBIfam" id="TIGR01557">
    <property type="entry name" value="myb_SHAQKYF"/>
    <property type="match status" value="1"/>
</dbReference>
<evidence type="ECO:0000256" key="4">
    <source>
        <dbReference type="SAM" id="MobiDB-lite"/>
    </source>
</evidence>
<dbReference type="FunFam" id="1.10.10.60:FF:000002">
    <property type="entry name" value="Myb family transcription factor"/>
    <property type="match status" value="1"/>
</dbReference>
<dbReference type="SUPFAM" id="SSF46689">
    <property type="entry name" value="Homeodomain-like"/>
    <property type="match status" value="1"/>
</dbReference>
<evidence type="ECO:0000256" key="2">
    <source>
        <dbReference type="ARBA" id="ARBA00023163"/>
    </source>
</evidence>
<keyword evidence="3" id="KW-0539">Nucleus</keyword>
<evidence type="ECO:0000256" key="3">
    <source>
        <dbReference type="ARBA" id="ARBA00023242"/>
    </source>
</evidence>
<dbReference type="AlphaFoldDB" id="A0A2G5CAD8"/>
<organism evidence="6 7">
    <name type="scientific">Aquilegia coerulea</name>
    <name type="common">Rocky mountain columbine</name>
    <dbReference type="NCBI Taxonomy" id="218851"/>
    <lineage>
        <taxon>Eukaryota</taxon>
        <taxon>Viridiplantae</taxon>
        <taxon>Streptophyta</taxon>
        <taxon>Embryophyta</taxon>
        <taxon>Tracheophyta</taxon>
        <taxon>Spermatophyta</taxon>
        <taxon>Magnoliopsida</taxon>
        <taxon>Ranunculales</taxon>
        <taxon>Ranunculaceae</taxon>
        <taxon>Thalictroideae</taxon>
        <taxon>Aquilegia</taxon>
    </lineage>
</organism>
<name>A0A2G5CAD8_AQUCA</name>
<dbReference type="InterPro" id="IPR017930">
    <property type="entry name" value="Myb_dom"/>
</dbReference>
<dbReference type="STRING" id="218851.A0A2G5CAD8"/>
<dbReference type="InterPro" id="IPR046955">
    <property type="entry name" value="PHR1-like"/>
</dbReference>
<dbReference type="PANTHER" id="PTHR31499:SF2">
    <property type="entry name" value="MYB-RELATED PROTEIN 2"/>
    <property type="match status" value="1"/>
</dbReference>
<dbReference type="InterPro" id="IPR025756">
    <property type="entry name" value="Myb_CC_LHEQLE"/>
</dbReference>
<dbReference type="OrthoDB" id="551907at2759"/>
<dbReference type="InterPro" id="IPR009057">
    <property type="entry name" value="Homeodomain-like_sf"/>
</dbReference>
<dbReference type="PROSITE" id="PS51294">
    <property type="entry name" value="HTH_MYB"/>
    <property type="match status" value="1"/>
</dbReference>
<dbReference type="GO" id="GO:0003700">
    <property type="term" value="F:DNA-binding transcription factor activity"/>
    <property type="evidence" value="ECO:0007669"/>
    <property type="project" value="InterPro"/>
</dbReference>
<evidence type="ECO:0000313" key="7">
    <source>
        <dbReference type="Proteomes" id="UP000230069"/>
    </source>
</evidence>
<dbReference type="InterPro" id="IPR006447">
    <property type="entry name" value="Myb_dom_plants"/>
</dbReference>
<dbReference type="InterPro" id="IPR001005">
    <property type="entry name" value="SANT/Myb"/>
</dbReference>
<proteinExistence type="predicted"/>
<dbReference type="EMBL" id="KZ305089">
    <property type="protein sequence ID" value="PIA28239.1"/>
    <property type="molecule type" value="Genomic_DNA"/>
</dbReference>
<accession>A0A2G5CAD8</accession>
<reference evidence="6 7" key="1">
    <citation type="submission" date="2017-09" db="EMBL/GenBank/DDBJ databases">
        <title>WGS assembly of Aquilegia coerulea Goldsmith.</title>
        <authorList>
            <person name="Hodges S."/>
            <person name="Kramer E."/>
            <person name="Nordborg M."/>
            <person name="Tomkins J."/>
            <person name="Borevitz J."/>
            <person name="Derieg N."/>
            <person name="Yan J."/>
            <person name="Mihaltcheva S."/>
            <person name="Hayes R.D."/>
            <person name="Rokhsar D."/>
        </authorList>
    </citation>
    <scope>NUCLEOTIDE SEQUENCE [LARGE SCALE GENOMIC DNA]</scope>
    <source>
        <strain evidence="7">cv. Goldsmith</strain>
    </source>
</reference>
<keyword evidence="2" id="KW-0804">Transcription</keyword>
<feature type="domain" description="HTH myb-type" evidence="5">
    <location>
        <begin position="46"/>
        <end position="106"/>
    </location>
</feature>
<dbReference type="PANTHER" id="PTHR31499">
    <property type="entry name" value="MYB FAMILY TRANSCRIPTION FACTOR PHL11"/>
    <property type="match status" value="1"/>
</dbReference>
<dbReference type="Pfam" id="PF14379">
    <property type="entry name" value="Myb_CC_LHEQLE"/>
    <property type="match status" value="1"/>
</dbReference>
<sequence length="386" mass="42704">MYHHNHHNGKNSFPSTRMSIPQERSHMFLQGNGNACGGDAGLVLSTDPKPRLKWTPELHERFIEAVNQLGGADKATPKTVMKLMGIPGLTLYHLKSHLQKYRLSKNLHGQANPGNNKTGFMGMVAAGERMCEGNGALTTGSQPNKNLQISEALEMQIEVQRRLNEQLEVQRHLQLRIEAQGKYLQSVLEKAQETLGKQKVGGLDDAKVHISQLVSKISTECLNPGPPDCSLDSCLTSSCEGSQKDQEMPCITLTPYHHHNDNTNNAVVGLTEEHHLQANEALWCQNIKETKLFPSCSLKKDTEKTMFPAQKSSSDFSLRIPSQREKENNGGSISDMRPKAGDSIQLGNENKSKAFGLPYLTSKLDLNVHDDNDTASQLDLNGFSWS</sequence>
<feature type="region of interest" description="Disordered" evidence="4">
    <location>
        <begin position="307"/>
        <end position="348"/>
    </location>
</feature>
<evidence type="ECO:0000259" key="5">
    <source>
        <dbReference type="PROSITE" id="PS51294"/>
    </source>
</evidence>
<protein>
    <recommendedName>
        <fullName evidence="5">HTH myb-type domain-containing protein</fullName>
    </recommendedName>
</protein>
<evidence type="ECO:0000256" key="1">
    <source>
        <dbReference type="ARBA" id="ARBA00023015"/>
    </source>
</evidence>
<dbReference type="Gene3D" id="1.10.10.60">
    <property type="entry name" value="Homeodomain-like"/>
    <property type="match status" value="1"/>
</dbReference>